<keyword evidence="1" id="KW-0175">Coiled coil</keyword>
<accession>A0A504XSW5</accession>
<feature type="region of interest" description="Disordered" evidence="2">
    <location>
        <begin position="655"/>
        <end position="750"/>
    </location>
</feature>
<dbReference type="VEuPathDB" id="TriTrypDB:LDHU3_29.0670"/>
<organism evidence="3 4">
    <name type="scientific">Leishmania donovani</name>
    <dbReference type="NCBI Taxonomy" id="5661"/>
    <lineage>
        <taxon>Eukaryota</taxon>
        <taxon>Discoba</taxon>
        <taxon>Euglenozoa</taxon>
        <taxon>Kinetoplastea</taxon>
        <taxon>Metakinetoplastina</taxon>
        <taxon>Trypanosomatida</taxon>
        <taxon>Trypanosomatidae</taxon>
        <taxon>Leishmaniinae</taxon>
        <taxon>Leishmania</taxon>
    </lineage>
</organism>
<dbReference type="VEuPathDB" id="TriTrypDB:LdBPK_290470.1"/>
<feature type="compositionally biased region" description="Low complexity" evidence="2">
    <location>
        <begin position="711"/>
        <end position="722"/>
    </location>
</feature>
<reference evidence="4" key="1">
    <citation type="submission" date="2019-02" db="EMBL/GenBank/DDBJ databases">
        <title>FDA dAtabase for Regulatory Grade micrObial Sequences (FDA-ARGOS): Supporting development and validation of Infectious Disease Dx tests.</title>
        <authorList>
            <person name="Duncan R."/>
            <person name="Fisher C."/>
            <person name="Tallon L."/>
            <person name="Sadzewicz L."/>
            <person name="Sengamalay N."/>
            <person name="Ott S."/>
            <person name="Godinez A."/>
            <person name="Nagaraj S."/>
            <person name="Vavikolanu K."/>
            <person name="Vyas G."/>
            <person name="Nadendla S."/>
            <person name="Aluvathingal J."/>
            <person name="Sichtig H."/>
        </authorList>
    </citation>
    <scope>NUCLEOTIDE SEQUENCE [LARGE SCALE GENOMIC DNA]</scope>
    <source>
        <strain evidence="4">FDAARGOS_360</strain>
    </source>
</reference>
<feature type="region of interest" description="Disordered" evidence="2">
    <location>
        <begin position="581"/>
        <end position="604"/>
    </location>
</feature>
<dbReference type="EMBL" id="RHLD01000010">
    <property type="protein sequence ID" value="TPP50855.1"/>
    <property type="molecule type" value="Genomic_DNA"/>
</dbReference>
<feature type="compositionally biased region" description="Low complexity" evidence="2">
    <location>
        <begin position="305"/>
        <end position="315"/>
    </location>
</feature>
<feature type="compositionally biased region" description="Low complexity" evidence="2">
    <location>
        <begin position="737"/>
        <end position="750"/>
    </location>
</feature>
<feature type="compositionally biased region" description="Low complexity" evidence="2">
    <location>
        <begin position="341"/>
        <end position="350"/>
    </location>
</feature>
<feature type="region of interest" description="Disordered" evidence="2">
    <location>
        <begin position="305"/>
        <end position="326"/>
    </location>
</feature>
<protein>
    <submittedName>
        <fullName evidence="3">Uncharacterized protein</fullName>
    </submittedName>
</protein>
<feature type="region of interest" description="Disordered" evidence="2">
    <location>
        <begin position="472"/>
        <end position="521"/>
    </location>
</feature>
<feature type="coiled-coil region" evidence="1">
    <location>
        <begin position="525"/>
        <end position="552"/>
    </location>
</feature>
<name>A0A504XSW5_LEIDO</name>
<evidence type="ECO:0000313" key="4">
    <source>
        <dbReference type="Proteomes" id="UP000318821"/>
    </source>
</evidence>
<feature type="compositionally biased region" description="Low complexity" evidence="2">
    <location>
        <begin position="485"/>
        <end position="508"/>
    </location>
</feature>
<dbReference type="Proteomes" id="UP000318821">
    <property type="component" value="Unassembled WGS sequence"/>
</dbReference>
<feature type="compositionally biased region" description="Basic and acidic residues" evidence="2">
    <location>
        <begin position="122"/>
        <end position="132"/>
    </location>
</feature>
<dbReference type="AlphaFoldDB" id="A0A504XSW5"/>
<proteinExistence type="predicted"/>
<feature type="compositionally biased region" description="Basic and acidic residues" evidence="2">
    <location>
        <begin position="673"/>
        <end position="707"/>
    </location>
</feature>
<feature type="region of interest" description="Disordered" evidence="2">
    <location>
        <begin position="93"/>
        <end position="138"/>
    </location>
</feature>
<feature type="region of interest" description="Disordered" evidence="2">
    <location>
        <begin position="341"/>
        <end position="362"/>
    </location>
</feature>
<feature type="region of interest" description="Disordered" evidence="2">
    <location>
        <begin position="1"/>
        <end position="72"/>
    </location>
</feature>
<evidence type="ECO:0000313" key="3">
    <source>
        <dbReference type="EMBL" id="TPP50855.1"/>
    </source>
</evidence>
<evidence type="ECO:0000256" key="1">
    <source>
        <dbReference type="SAM" id="Coils"/>
    </source>
</evidence>
<dbReference type="VEuPathDB" id="TriTrypDB:LdCL_290009500"/>
<evidence type="ECO:0000256" key="2">
    <source>
        <dbReference type="SAM" id="MobiDB-lite"/>
    </source>
</evidence>
<sequence length="750" mass="80467">MSVSERCDPFSPHGPGCFSMASPPLRASDLSSPSPSIRLQRERTRSMGTRLSASITRDGAERVLPASSSRVETLARDANKKCEQQLMQEEELCGPSYREVEGRRPSRTLSPGGAGDTSGAEDGGRVRGKEYVEDSDDEDVYNSHVARRIRAFLDSIKEEDFTRNPSPVDAISMDANGEGIDEEVLRQRRLERASVDEIRSIAAEAQRELLIALHDAITLETDLAEMSEDAAVLERAVGHREETVEVLRMQLSIADEYNEELHGAKKEALRKLSAAKTEIALLSQRNATLSKQLQEKEKELQLSLARSANASASASPPAPERRDEGTITTTELHSALIAAPASAGAPNNGSLSTPSSPTQHRECELEGMLRKLQLACDTLQSTVKVKADLDQQLQQLTIGVGESRTDAAACGSASSEAGISQSHGERCAPTDAEQRLLRRRCKDVACCTDSLENDIRMLSAKARAQQACTNAVEGGSAGHRRSAAEAEAATRPQPAESSGPASASATSPEGQGGSGGCAEPADSNLAFLQRQLDRAQAAARRLESELRAEREKSHRQSAAEKKLLENVAYLTQKLRAREALDRETRLQRRAEKSGTRDDGGGTADGRRTLLYSHCFSQGVSAGVRRGASTTAGDVCGEGAPTSVLRRANREADAVGMGAATAAARKGRANSQELRQRRESVFAALRDARRASDERRSSHVESDTRRSSDGQTSFSSIPPTSSSRDAALKTSGNAVKSGTRSTTPTLTPSRG</sequence>
<comment type="caution">
    <text evidence="3">The sequence shown here is derived from an EMBL/GenBank/DDBJ whole genome shotgun (WGS) entry which is preliminary data.</text>
</comment>
<feature type="compositionally biased region" description="Polar residues" evidence="2">
    <location>
        <begin position="46"/>
        <end position="55"/>
    </location>
</feature>
<gene>
    <name evidence="3" type="ORF">CGC20_25840</name>
</gene>